<dbReference type="InterPro" id="IPR055349">
    <property type="entry name" value="GH2_GIPC"/>
</dbReference>
<evidence type="ECO:0000256" key="1">
    <source>
        <dbReference type="ARBA" id="ARBA00009011"/>
    </source>
</evidence>
<evidence type="ECO:0000259" key="2">
    <source>
        <dbReference type="PROSITE" id="PS50106"/>
    </source>
</evidence>
<dbReference type="InterPro" id="IPR001478">
    <property type="entry name" value="PDZ"/>
</dbReference>
<evidence type="ECO:0000313" key="3">
    <source>
        <dbReference type="EMBL" id="JAP38742.1"/>
    </source>
</evidence>
<proteinExistence type="inferred from homology"/>
<dbReference type="SUPFAM" id="SSF50156">
    <property type="entry name" value="PDZ domain-like"/>
    <property type="match status" value="1"/>
</dbReference>
<organism evidence="3">
    <name type="scientific">Schistocephalus solidus</name>
    <name type="common">Tapeworm</name>
    <dbReference type="NCBI Taxonomy" id="70667"/>
    <lineage>
        <taxon>Eukaryota</taxon>
        <taxon>Metazoa</taxon>
        <taxon>Spiralia</taxon>
        <taxon>Lophotrochozoa</taxon>
        <taxon>Platyhelminthes</taxon>
        <taxon>Cestoda</taxon>
        <taxon>Eucestoda</taxon>
        <taxon>Diphyllobothriidea</taxon>
        <taxon>Diphyllobothriidae</taxon>
        <taxon>Schistocephalus</taxon>
    </lineage>
</organism>
<dbReference type="AlphaFoldDB" id="A0A0X3NSN0"/>
<dbReference type="SMART" id="SM00228">
    <property type="entry name" value="PDZ"/>
    <property type="match status" value="1"/>
</dbReference>
<sequence>MAAGMNYMPGRRRRPALQTYSIQHNPDGLGDFFKYRSTPVQRNLSDAAADEEAPSGPEVQPFSFACELAHGSKQVRVSGFTSIPDLYKRIAELFRIEERNIMYCTLDTSNVDMEKLLGNQLAFNHTIYAHVRGQTKEVRFTKKAEKLGITLADNKAGRVFIKRITPGSVLDEVVRARADSVTPGDMIECINGRAFFQCRHLDVMYYLKALPIGSDIVFRLISPEKSLLPGISKRQKQSSGIFGRQTIRITATKAEIIAALNEEQTLVVKQMAEIVDEFLGIADEELAQTVFDIANTSSDREEFLQNLQKHLSAFNFPQKIALKFWWVYETYEAAVINRRKQELSPK</sequence>
<protein>
    <recommendedName>
        <fullName evidence="2">PDZ domain-containing protein</fullName>
    </recommendedName>
</protein>
<gene>
    <name evidence="3" type="ORF">TR160210</name>
</gene>
<feature type="domain" description="PDZ" evidence="2">
    <location>
        <begin position="137"/>
        <end position="208"/>
    </location>
</feature>
<dbReference type="EMBL" id="GEEE01024483">
    <property type="protein sequence ID" value="JAP38742.1"/>
    <property type="molecule type" value="Transcribed_RNA"/>
</dbReference>
<reference evidence="3" key="1">
    <citation type="submission" date="2016-01" db="EMBL/GenBank/DDBJ databases">
        <title>Reference transcriptome for the parasite Schistocephalus solidus: insights into the molecular evolution of parasitism.</title>
        <authorList>
            <person name="Hebert F.O."/>
            <person name="Grambauer S."/>
            <person name="Barber I."/>
            <person name="Landry C.R."/>
            <person name="Aubin-Horth N."/>
        </authorList>
    </citation>
    <scope>NUCLEOTIDE SEQUENCE</scope>
</reference>
<name>A0A0X3NSN0_SCHSO</name>
<dbReference type="PANTHER" id="PTHR12259:SF1">
    <property type="entry name" value="GH21964P"/>
    <property type="match status" value="1"/>
</dbReference>
<dbReference type="Gene3D" id="2.30.42.10">
    <property type="match status" value="1"/>
</dbReference>
<dbReference type="InterPro" id="IPR036034">
    <property type="entry name" value="PDZ_sf"/>
</dbReference>
<dbReference type="PANTHER" id="PTHR12259">
    <property type="entry name" value="RGS-GAIP INTERACTING PROTEIN GIPC"/>
    <property type="match status" value="1"/>
</dbReference>
<dbReference type="PROSITE" id="PS50106">
    <property type="entry name" value="PDZ"/>
    <property type="match status" value="1"/>
</dbReference>
<dbReference type="InterPro" id="IPR056814">
    <property type="entry name" value="GIPC1-3_GH1"/>
</dbReference>
<accession>A0A0X3NSN0</accession>
<dbReference type="Pfam" id="PF25082">
    <property type="entry name" value="GIPC1_GH2"/>
    <property type="match status" value="1"/>
</dbReference>
<dbReference type="InterPro" id="IPR017379">
    <property type="entry name" value="GIPC1/2/3"/>
</dbReference>
<comment type="similarity">
    <text evidence="1">Belongs to the GIPC family.</text>
</comment>
<dbReference type="Pfam" id="PF25083">
    <property type="entry name" value="GIPC1_GH1"/>
    <property type="match status" value="1"/>
</dbReference>